<organism evidence="2 3">
    <name type="scientific">Aphis glycines</name>
    <name type="common">Soybean aphid</name>
    <dbReference type="NCBI Taxonomy" id="307491"/>
    <lineage>
        <taxon>Eukaryota</taxon>
        <taxon>Metazoa</taxon>
        <taxon>Ecdysozoa</taxon>
        <taxon>Arthropoda</taxon>
        <taxon>Hexapoda</taxon>
        <taxon>Insecta</taxon>
        <taxon>Pterygota</taxon>
        <taxon>Neoptera</taxon>
        <taxon>Paraneoptera</taxon>
        <taxon>Hemiptera</taxon>
        <taxon>Sternorrhyncha</taxon>
        <taxon>Aphidomorpha</taxon>
        <taxon>Aphidoidea</taxon>
        <taxon>Aphididae</taxon>
        <taxon>Aphidini</taxon>
        <taxon>Aphis</taxon>
        <taxon>Aphis</taxon>
    </lineage>
</organism>
<reference evidence="2 3" key="1">
    <citation type="submission" date="2019-08" db="EMBL/GenBank/DDBJ databases">
        <title>The genome of the soybean aphid Biotype 1, its phylome, world population structure and adaptation to the North American continent.</title>
        <authorList>
            <person name="Giordano R."/>
            <person name="Donthu R.K."/>
            <person name="Hernandez A.G."/>
            <person name="Wright C.L."/>
            <person name="Zimin A.V."/>
        </authorList>
    </citation>
    <scope>NUCLEOTIDE SEQUENCE [LARGE SCALE GENOMIC DNA]</scope>
    <source>
        <tissue evidence="2">Whole aphids</tissue>
    </source>
</reference>
<keyword evidence="1" id="KW-0472">Membrane</keyword>
<name>A0A6G0T2T6_APHGL</name>
<dbReference type="Proteomes" id="UP000475862">
    <property type="component" value="Unassembled WGS sequence"/>
</dbReference>
<feature type="transmembrane region" description="Helical" evidence="1">
    <location>
        <begin position="106"/>
        <end position="128"/>
    </location>
</feature>
<evidence type="ECO:0000256" key="1">
    <source>
        <dbReference type="SAM" id="Phobius"/>
    </source>
</evidence>
<keyword evidence="1" id="KW-1133">Transmembrane helix</keyword>
<evidence type="ECO:0000313" key="3">
    <source>
        <dbReference type="Proteomes" id="UP000475862"/>
    </source>
</evidence>
<comment type="caution">
    <text evidence="2">The sequence shown here is derived from an EMBL/GenBank/DDBJ whole genome shotgun (WGS) entry which is preliminary data.</text>
</comment>
<keyword evidence="1" id="KW-0812">Transmembrane</keyword>
<evidence type="ECO:0000313" key="2">
    <source>
        <dbReference type="EMBL" id="KAE9524718.1"/>
    </source>
</evidence>
<proteinExistence type="predicted"/>
<accession>A0A6G0T2T6</accession>
<keyword evidence="3" id="KW-1185">Reference proteome</keyword>
<dbReference type="AlphaFoldDB" id="A0A6G0T2T6"/>
<sequence>MPEIKLVLQIIPSINDISKTAVNGIIHSSNIPKQLSSAQSESLEEIQQIPNSVTELQLCDPTDNMKLIKNKVQTTYLKIFKTDVGIIFWFINHSGCIIRNKVMWCYLHIFIIHHTDGLFVIFISFLLYSRYHLNIGKSIYLILTLASSRRRRLSCTVVRLVKQIMHISFMNAISMICFKFDYISDITISEYFRRSKVK</sequence>
<protein>
    <submittedName>
        <fullName evidence="2">Uncharacterized protein</fullName>
    </submittedName>
</protein>
<dbReference type="EMBL" id="VYZN01000065">
    <property type="protein sequence ID" value="KAE9524718.1"/>
    <property type="molecule type" value="Genomic_DNA"/>
</dbReference>
<gene>
    <name evidence="2" type="ORF">AGLY_014768</name>
</gene>